<dbReference type="AlphaFoldDB" id="A0A919IQY3"/>
<evidence type="ECO:0000256" key="1">
    <source>
        <dbReference type="SAM" id="MobiDB-lite"/>
    </source>
</evidence>
<dbReference type="PROSITE" id="PS51257">
    <property type="entry name" value="PROKAR_LIPOPROTEIN"/>
    <property type="match status" value="1"/>
</dbReference>
<dbReference type="GO" id="GO:0016810">
    <property type="term" value="F:hydrolase activity, acting on carbon-nitrogen (but not peptide) bonds"/>
    <property type="evidence" value="ECO:0007669"/>
    <property type="project" value="InterPro"/>
</dbReference>
<feature type="chain" id="PRO_5039564138" description="NodB homology domain-containing protein" evidence="2">
    <location>
        <begin position="21"/>
        <end position="282"/>
    </location>
</feature>
<feature type="compositionally biased region" description="Low complexity" evidence="1">
    <location>
        <begin position="33"/>
        <end position="47"/>
    </location>
</feature>
<dbReference type="RefSeq" id="WP_203754574.1">
    <property type="nucleotide sequence ID" value="NZ_BAAAUC010000053.1"/>
</dbReference>
<organism evidence="4 5">
    <name type="scientific">Actinoplanes cyaneus</name>
    <dbReference type="NCBI Taxonomy" id="52696"/>
    <lineage>
        <taxon>Bacteria</taxon>
        <taxon>Bacillati</taxon>
        <taxon>Actinomycetota</taxon>
        <taxon>Actinomycetes</taxon>
        <taxon>Micromonosporales</taxon>
        <taxon>Micromonosporaceae</taxon>
        <taxon>Actinoplanes</taxon>
    </lineage>
</organism>
<dbReference type="CDD" id="cd10917">
    <property type="entry name" value="CE4_NodB_like_6s_7s"/>
    <property type="match status" value="1"/>
</dbReference>
<dbReference type="Gene3D" id="3.20.20.370">
    <property type="entry name" value="Glycoside hydrolase/deacetylase"/>
    <property type="match status" value="1"/>
</dbReference>
<reference evidence="4" key="1">
    <citation type="submission" date="2021-01" db="EMBL/GenBank/DDBJ databases">
        <title>Whole genome shotgun sequence of Actinoplanes cyaneus NBRC 14990.</title>
        <authorList>
            <person name="Komaki H."/>
            <person name="Tamura T."/>
        </authorList>
    </citation>
    <scope>NUCLEOTIDE SEQUENCE</scope>
    <source>
        <strain evidence="4">NBRC 14990</strain>
    </source>
</reference>
<comment type="caution">
    <text evidence="4">The sequence shown here is derived from an EMBL/GenBank/DDBJ whole genome shotgun (WGS) entry which is preliminary data.</text>
</comment>
<accession>A0A919IQY3</accession>
<gene>
    <name evidence="4" type="ORF">Acy02nite_84550</name>
</gene>
<dbReference type="EMBL" id="BOMH01000077">
    <property type="protein sequence ID" value="GID70574.1"/>
    <property type="molecule type" value="Genomic_DNA"/>
</dbReference>
<sequence>MLRSKLLRVAAAGVLLAVVAGCNDSGASAPTNTGAPAPSPGTSASAGVPVSGAQTPESVSAALAALPADIRARIPQFAPPPPPHKVTLPAGDKAVNLQRIETRKRIAFITIDDGWEKDPMAMKLLQAANVPITLFLEVDAVKVKPSYFTELQSTGAVIEAHTLTHPTMTHLSYEGQKHQICGSADELGKLYGRRPVLFRPPFGAFNDNTLRAVKECGLKASFTWRETTDKGIIRYQDGRRHIAGGDIILMHFRAAFVEDFLAILTQLKKDNLTPALLEDYIP</sequence>
<dbReference type="PANTHER" id="PTHR10587">
    <property type="entry name" value="GLYCOSYL TRANSFERASE-RELATED"/>
    <property type="match status" value="1"/>
</dbReference>
<feature type="signal peptide" evidence="2">
    <location>
        <begin position="1"/>
        <end position="20"/>
    </location>
</feature>
<keyword evidence="5" id="KW-1185">Reference proteome</keyword>
<proteinExistence type="predicted"/>
<evidence type="ECO:0000259" key="3">
    <source>
        <dbReference type="PROSITE" id="PS51677"/>
    </source>
</evidence>
<dbReference type="Proteomes" id="UP000619479">
    <property type="component" value="Unassembled WGS sequence"/>
</dbReference>
<name>A0A919IQY3_9ACTN</name>
<evidence type="ECO:0000313" key="4">
    <source>
        <dbReference type="EMBL" id="GID70574.1"/>
    </source>
</evidence>
<keyword evidence="2" id="KW-0732">Signal</keyword>
<dbReference type="PROSITE" id="PS51677">
    <property type="entry name" value="NODB"/>
    <property type="match status" value="1"/>
</dbReference>
<protein>
    <recommendedName>
        <fullName evidence="3">NodB homology domain-containing protein</fullName>
    </recommendedName>
</protein>
<feature type="domain" description="NodB homology" evidence="3">
    <location>
        <begin position="105"/>
        <end position="282"/>
    </location>
</feature>
<dbReference type="Pfam" id="PF01522">
    <property type="entry name" value="Polysacc_deac_1"/>
    <property type="match status" value="1"/>
</dbReference>
<dbReference type="InterPro" id="IPR050248">
    <property type="entry name" value="Polysacc_deacetylase_ArnD"/>
</dbReference>
<dbReference type="GO" id="GO:0005975">
    <property type="term" value="P:carbohydrate metabolic process"/>
    <property type="evidence" value="ECO:0007669"/>
    <property type="project" value="InterPro"/>
</dbReference>
<evidence type="ECO:0000256" key="2">
    <source>
        <dbReference type="SAM" id="SignalP"/>
    </source>
</evidence>
<feature type="region of interest" description="Disordered" evidence="1">
    <location>
        <begin position="30"/>
        <end position="53"/>
    </location>
</feature>
<dbReference type="SUPFAM" id="SSF88713">
    <property type="entry name" value="Glycoside hydrolase/deacetylase"/>
    <property type="match status" value="1"/>
</dbReference>
<dbReference type="InterPro" id="IPR002509">
    <property type="entry name" value="NODB_dom"/>
</dbReference>
<dbReference type="PANTHER" id="PTHR10587:SF134">
    <property type="entry name" value="SECRETED PROTEIN"/>
    <property type="match status" value="1"/>
</dbReference>
<dbReference type="InterPro" id="IPR011330">
    <property type="entry name" value="Glyco_hydro/deAcase_b/a-brl"/>
</dbReference>
<evidence type="ECO:0000313" key="5">
    <source>
        <dbReference type="Proteomes" id="UP000619479"/>
    </source>
</evidence>